<dbReference type="OrthoDB" id="9788537at2"/>
<feature type="domain" description="Lumazine-binding" evidence="11">
    <location>
        <begin position="1"/>
        <end position="87"/>
    </location>
</feature>
<dbReference type="InterPro" id="IPR017938">
    <property type="entry name" value="Riboflavin_synthase-like_b-brl"/>
</dbReference>
<proteinExistence type="predicted"/>
<comment type="pathway">
    <text evidence="3">Cofactor biosynthesis; riboflavin biosynthesis; riboflavin from 2-hydroxy-3-oxobutyl phosphate and 5-amino-6-(D-ribitylamino)uracil: step 2/2.</text>
</comment>
<feature type="repeat" description="Lumazine-binding" evidence="10">
    <location>
        <begin position="1"/>
        <end position="87"/>
    </location>
</feature>
<dbReference type="NCBIfam" id="TIGR00187">
    <property type="entry name" value="ribE"/>
    <property type="match status" value="1"/>
</dbReference>
<feature type="domain" description="Lumazine-binding" evidence="11">
    <location>
        <begin position="88"/>
        <end position="184"/>
    </location>
</feature>
<evidence type="ECO:0000256" key="2">
    <source>
        <dbReference type="ARBA" id="ARBA00002803"/>
    </source>
</evidence>
<evidence type="ECO:0000256" key="4">
    <source>
        <dbReference type="ARBA" id="ARBA00012827"/>
    </source>
</evidence>
<evidence type="ECO:0000313" key="13">
    <source>
        <dbReference type="Proteomes" id="UP000092884"/>
    </source>
</evidence>
<keyword evidence="7" id="KW-0808">Transferase</keyword>
<dbReference type="CDD" id="cd00402">
    <property type="entry name" value="Riboflavin_synthase_like"/>
    <property type="match status" value="1"/>
</dbReference>
<dbReference type="GO" id="GO:0004746">
    <property type="term" value="F:riboflavin synthase activity"/>
    <property type="evidence" value="ECO:0007669"/>
    <property type="project" value="UniProtKB-UniRule"/>
</dbReference>
<sequence>MFNGLIREIAKVEKFQNNHLFIQSSYIPKIGDSIAINGTCLTAVEIFAQGFCVELSTHTQAQIAVENLDGYVHIEPALQMQDRIDGHFIQGHIDAIGTITQIQTQTNQTLFKIATPPSIAHLIIPKGSIALDGVSLTIADFSQNLLSVIVIPHTLHNTLFATYTPKRRINIETDMIVRSIAHIIHKSSASKDWKHFDAITLGY</sequence>
<accession>A0A1B1U4A8</accession>
<dbReference type="GO" id="GO:0009231">
    <property type="term" value="P:riboflavin biosynthetic process"/>
    <property type="evidence" value="ECO:0007669"/>
    <property type="project" value="UniProtKB-KW"/>
</dbReference>
<organism evidence="12 13">
    <name type="scientific">Helicobacter enhydrae</name>
    <dbReference type="NCBI Taxonomy" id="222136"/>
    <lineage>
        <taxon>Bacteria</taxon>
        <taxon>Pseudomonadati</taxon>
        <taxon>Campylobacterota</taxon>
        <taxon>Epsilonproteobacteria</taxon>
        <taxon>Campylobacterales</taxon>
        <taxon>Helicobacteraceae</taxon>
        <taxon>Helicobacter</taxon>
    </lineage>
</organism>
<dbReference type="PROSITE" id="PS51177">
    <property type="entry name" value="LUMAZINE_BIND"/>
    <property type="match status" value="2"/>
</dbReference>
<dbReference type="Gene3D" id="2.40.30.20">
    <property type="match status" value="2"/>
</dbReference>
<evidence type="ECO:0000256" key="3">
    <source>
        <dbReference type="ARBA" id="ARBA00004887"/>
    </source>
</evidence>
<comment type="catalytic activity">
    <reaction evidence="1">
        <text>2 6,7-dimethyl-8-(1-D-ribityl)lumazine + H(+) = 5-amino-6-(D-ribitylamino)uracil + riboflavin</text>
        <dbReference type="Rhea" id="RHEA:20772"/>
        <dbReference type="ChEBI" id="CHEBI:15378"/>
        <dbReference type="ChEBI" id="CHEBI:15934"/>
        <dbReference type="ChEBI" id="CHEBI:57986"/>
        <dbReference type="ChEBI" id="CHEBI:58201"/>
        <dbReference type="EC" id="2.5.1.9"/>
    </reaction>
</comment>
<gene>
    <name evidence="12" type="ORF">BBW65_01640</name>
</gene>
<dbReference type="Pfam" id="PF00677">
    <property type="entry name" value="Lum_binding"/>
    <property type="match status" value="2"/>
</dbReference>
<comment type="function">
    <text evidence="2">Catalyzes the dismutation of two molecules of 6,7-dimethyl-8-ribityllumazine, resulting in the formation of riboflavin and 5-amino-6-(D-ribitylamino)uracil.</text>
</comment>
<dbReference type="AlphaFoldDB" id="A0A1B1U4A8"/>
<dbReference type="InterPro" id="IPR001783">
    <property type="entry name" value="Lumazine-bd"/>
</dbReference>
<dbReference type="NCBIfam" id="NF006767">
    <property type="entry name" value="PRK09289.1"/>
    <property type="match status" value="1"/>
</dbReference>
<evidence type="ECO:0000256" key="6">
    <source>
        <dbReference type="ARBA" id="ARBA00022619"/>
    </source>
</evidence>
<dbReference type="PANTHER" id="PTHR21098">
    <property type="entry name" value="RIBOFLAVIN SYNTHASE ALPHA CHAIN"/>
    <property type="match status" value="1"/>
</dbReference>
<dbReference type="KEGG" id="het:BBW65_01640"/>
<keyword evidence="6" id="KW-0686">Riboflavin biosynthesis</keyword>
<evidence type="ECO:0000256" key="10">
    <source>
        <dbReference type="PROSITE-ProRule" id="PRU00524"/>
    </source>
</evidence>
<name>A0A1B1U4A8_9HELI</name>
<dbReference type="EMBL" id="CP016503">
    <property type="protein sequence ID" value="ANV97586.1"/>
    <property type="molecule type" value="Genomic_DNA"/>
</dbReference>
<keyword evidence="8" id="KW-0677">Repeat</keyword>
<dbReference type="RefSeq" id="WP_066338829.1">
    <property type="nucleotide sequence ID" value="NZ_CP016503.1"/>
</dbReference>
<dbReference type="STRING" id="222136.BBW65_01640"/>
<evidence type="ECO:0000256" key="8">
    <source>
        <dbReference type="ARBA" id="ARBA00022737"/>
    </source>
</evidence>
<dbReference type="InterPro" id="IPR026017">
    <property type="entry name" value="Lumazine-bd_dom"/>
</dbReference>
<dbReference type="SUPFAM" id="SSF63380">
    <property type="entry name" value="Riboflavin synthase domain-like"/>
    <property type="match status" value="2"/>
</dbReference>
<evidence type="ECO:0000259" key="11">
    <source>
        <dbReference type="PROSITE" id="PS51177"/>
    </source>
</evidence>
<evidence type="ECO:0000256" key="9">
    <source>
        <dbReference type="NCBIfam" id="TIGR00187"/>
    </source>
</evidence>
<protein>
    <recommendedName>
        <fullName evidence="5 9">Riboflavin synthase</fullName>
        <ecNumber evidence="4 9">2.5.1.9</ecNumber>
    </recommendedName>
</protein>
<evidence type="ECO:0000256" key="7">
    <source>
        <dbReference type="ARBA" id="ARBA00022679"/>
    </source>
</evidence>
<dbReference type="InterPro" id="IPR023366">
    <property type="entry name" value="ATP_synth_asu-like_sf"/>
</dbReference>
<dbReference type="PANTHER" id="PTHR21098:SF12">
    <property type="entry name" value="RIBOFLAVIN SYNTHASE"/>
    <property type="match status" value="1"/>
</dbReference>
<evidence type="ECO:0000256" key="1">
    <source>
        <dbReference type="ARBA" id="ARBA00000968"/>
    </source>
</evidence>
<feature type="repeat" description="Lumazine-binding" evidence="10">
    <location>
        <begin position="88"/>
        <end position="184"/>
    </location>
</feature>
<dbReference type="PIRSF" id="PIRSF000498">
    <property type="entry name" value="Riboflavin_syn_A"/>
    <property type="match status" value="1"/>
</dbReference>
<reference evidence="13" key="1">
    <citation type="submission" date="2016-07" db="EMBL/GenBank/DDBJ databases">
        <authorList>
            <person name="Florea S."/>
            <person name="Webb J.S."/>
            <person name="Jaromczyk J."/>
            <person name="Schardl C.L."/>
        </authorList>
    </citation>
    <scope>NUCLEOTIDE SEQUENCE [LARGE SCALE GENOMIC DNA]</scope>
    <source>
        <strain evidence="13">MIT 01-6242</strain>
    </source>
</reference>
<evidence type="ECO:0000313" key="12">
    <source>
        <dbReference type="EMBL" id="ANV97586.1"/>
    </source>
</evidence>
<dbReference type="Proteomes" id="UP000092884">
    <property type="component" value="Chromosome"/>
</dbReference>
<evidence type="ECO:0000256" key="5">
    <source>
        <dbReference type="ARBA" id="ARBA00013950"/>
    </source>
</evidence>
<dbReference type="EC" id="2.5.1.9" evidence="4 9"/>
<keyword evidence="13" id="KW-1185">Reference proteome</keyword>